<dbReference type="EMBL" id="AMQN01016902">
    <property type="status" value="NOT_ANNOTATED_CDS"/>
    <property type="molecule type" value="Genomic_DNA"/>
</dbReference>
<name>R7VL74_CAPTE</name>
<reference evidence="3" key="1">
    <citation type="submission" date="2012-12" db="EMBL/GenBank/DDBJ databases">
        <authorList>
            <person name="Hellsten U."/>
            <person name="Grimwood J."/>
            <person name="Chapman J.A."/>
            <person name="Shapiro H."/>
            <person name="Aerts A."/>
            <person name="Otillar R.P."/>
            <person name="Terry A.Y."/>
            <person name="Boore J.L."/>
            <person name="Simakov O."/>
            <person name="Marletaz F."/>
            <person name="Cho S.-J."/>
            <person name="Edsinger-Gonzales E."/>
            <person name="Havlak P."/>
            <person name="Kuo D.-H."/>
            <person name="Larsson T."/>
            <person name="Lv J."/>
            <person name="Arendt D."/>
            <person name="Savage R."/>
            <person name="Osoegawa K."/>
            <person name="de Jong P."/>
            <person name="Lindberg D.R."/>
            <person name="Seaver E.C."/>
            <person name="Weisblat D.A."/>
            <person name="Putnam N.H."/>
            <person name="Grigoriev I.V."/>
            <person name="Rokhsar D.S."/>
        </authorList>
    </citation>
    <scope>NUCLEOTIDE SEQUENCE</scope>
    <source>
        <strain evidence="3">I ESC-2004</strain>
    </source>
</reference>
<dbReference type="HOGENOM" id="CLU_1190820_0_0_1"/>
<proteinExistence type="predicted"/>
<keyword evidence="3" id="KW-1185">Reference proteome</keyword>
<reference evidence="1 3" key="2">
    <citation type="journal article" date="2013" name="Nature">
        <title>Insights into bilaterian evolution from three spiralian genomes.</title>
        <authorList>
            <person name="Simakov O."/>
            <person name="Marletaz F."/>
            <person name="Cho S.J."/>
            <person name="Edsinger-Gonzales E."/>
            <person name="Havlak P."/>
            <person name="Hellsten U."/>
            <person name="Kuo D.H."/>
            <person name="Larsson T."/>
            <person name="Lv J."/>
            <person name="Arendt D."/>
            <person name="Savage R."/>
            <person name="Osoegawa K."/>
            <person name="de Jong P."/>
            <person name="Grimwood J."/>
            <person name="Chapman J.A."/>
            <person name="Shapiro H."/>
            <person name="Aerts A."/>
            <person name="Otillar R.P."/>
            <person name="Terry A.Y."/>
            <person name="Boore J.L."/>
            <person name="Grigoriev I.V."/>
            <person name="Lindberg D.R."/>
            <person name="Seaver E.C."/>
            <person name="Weisblat D.A."/>
            <person name="Putnam N.H."/>
            <person name="Rokhsar D.S."/>
        </authorList>
    </citation>
    <scope>NUCLEOTIDE SEQUENCE</scope>
    <source>
        <strain evidence="1 3">I ESC-2004</strain>
    </source>
</reference>
<dbReference type="AlphaFoldDB" id="R7VL74"/>
<evidence type="ECO:0000313" key="3">
    <source>
        <dbReference type="Proteomes" id="UP000014760"/>
    </source>
</evidence>
<protein>
    <submittedName>
        <fullName evidence="1 2">Uncharacterized protein</fullName>
    </submittedName>
</protein>
<reference evidence="2" key="3">
    <citation type="submission" date="2015-06" db="UniProtKB">
        <authorList>
            <consortium name="EnsemblMetazoa"/>
        </authorList>
    </citation>
    <scope>IDENTIFICATION</scope>
</reference>
<gene>
    <name evidence="1" type="ORF">CAPTEDRAFT_192046</name>
</gene>
<accession>R7VL74</accession>
<evidence type="ECO:0000313" key="2">
    <source>
        <dbReference type="EnsemblMetazoa" id="CapteP192046"/>
    </source>
</evidence>
<dbReference type="Proteomes" id="UP000014760">
    <property type="component" value="Unassembled WGS sequence"/>
</dbReference>
<organism evidence="1">
    <name type="scientific">Capitella teleta</name>
    <name type="common">Polychaete worm</name>
    <dbReference type="NCBI Taxonomy" id="283909"/>
    <lineage>
        <taxon>Eukaryota</taxon>
        <taxon>Metazoa</taxon>
        <taxon>Spiralia</taxon>
        <taxon>Lophotrochozoa</taxon>
        <taxon>Annelida</taxon>
        <taxon>Polychaeta</taxon>
        <taxon>Sedentaria</taxon>
        <taxon>Scolecida</taxon>
        <taxon>Capitellidae</taxon>
        <taxon>Capitella</taxon>
    </lineage>
</organism>
<sequence>MGAFTDFVTTRNTIIATVLVVTLAVFLQQRTAQRVQPSRETIFRENKRKQTVKEKTQVEGINVRRSNTEPVVLLSGHKKLVASGAVCLCVLAFVLSRQNKDVERPRHIAASVFIRVAAMCSVNTAWHLSTSPRYFFFSVRFAMESRHQPKNREWNLEIFNPHSSPQGEKSPEVFLCSYLAQQHLISYHRDLPFLAFLGVSLVLQGLADSAGLESIFQTLMDSRHGNNEKQGSI</sequence>
<dbReference type="EnsemblMetazoa" id="CapteT192046">
    <property type="protein sequence ID" value="CapteP192046"/>
    <property type="gene ID" value="CapteG192046"/>
</dbReference>
<evidence type="ECO:0000313" key="1">
    <source>
        <dbReference type="EMBL" id="ELU17370.1"/>
    </source>
</evidence>
<dbReference type="EMBL" id="KB292529">
    <property type="protein sequence ID" value="ELU17370.1"/>
    <property type="molecule type" value="Genomic_DNA"/>
</dbReference>